<name>A0ABQ3SWB3_9ACTN</name>
<feature type="compositionally biased region" description="Acidic residues" evidence="1">
    <location>
        <begin position="64"/>
        <end position="75"/>
    </location>
</feature>
<evidence type="ECO:0000313" key="3">
    <source>
        <dbReference type="Proteomes" id="UP000613974"/>
    </source>
</evidence>
<dbReference type="EMBL" id="BNEC01000005">
    <property type="protein sequence ID" value="GHI72417.1"/>
    <property type="molecule type" value="Genomic_DNA"/>
</dbReference>
<comment type="caution">
    <text evidence="2">The sequence shown here is derived from an EMBL/GenBank/DDBJ whole genome shotgun (WGS) entry which is preliminary data.</text>
</comment>
<reference evidence="3" key="1">
    <citation type="submission" date="2023-07" db="EMBL/GenBank/DDBJ databases">
        <title>Whole genome shotgun sequence of Streptomyces nojiriensis NBRC 13794.</title>
        <authorList>
            <person name="Komaki H."/>
            <person name="Tamura T."/>
        </authorList>
    </citation>
    <scope>NUCLEOTIDE SEQUENCE [LARGE SCALE GENOMIC DNA]</scope>
    <source>
        <strain evidence="3">NBRC 13794</strain>
    </source>
</reference>
<dbReference type="Proteomes" id="UP000613974">
    <property type="component" value="Unassembled WGS sequence"/>
</dbReference>
<feature type="region of interest" description="Disordered" evidence="1">
    <location>
        <begin position="1"/>
        <end position="38"/>
    </location>
</feature>
<proteinExistence type="predicted"/>
<evidence type="ECO:0000256" key="1">
    <source>
        <dbReference type="SAM" id="MobiDB-lite"/>
    </source>
</evidence>
<keyword evidence="3" id="KW-1185">Reference proteome</keyword>
<feature type="region of interest" description="Disordered" evidence="1">
    <location>
        <begin position="54"/>
        <end position="77"/>
    </location>
</feature>
<evidence type="ECO:0000313" key="2">
    <source>
        <dbReference type="EMBL" id="GHI72417.1"/>
    </source>
</evidence>
<organism evidence="2 3">
    <name type="scientific">Streptomyces nojiriensis</name>
    <dbReference type="NCBI Taxonomy" id="66374"/>
    <lineage>
        <taxon>Bacteria</taxon>
        <taxon>Bacillati</taxon>
        <taxon>Actinomycetota</taxon>
        <taxon>Actinomycetes</taxon>
        <taxon>Kitasatosporales</taxon>
        <taxon>Streptomycetaceae</taxon>
        <taxon>Streptomyces</taxon>
    </lineage>
</organism>
<gene>
    <name evidence="2" type="ORF">Snoj_63350</name>
</gene>
<sequence>MTPISAFTMRSTLRPCRGHAEGPAADRGGGASGRSDQAADVELLLDELDDVEEDEAAGAAAAVDVEDDEELDDGFEAGVLLDDAPRLSFR</sequence>
<protein>
    <submittedName>
        <fullName evidence="2">Uncharacterized protein</fullName>
    </submittedName>
</protein>
<accession>A0ABQ3SWB3</accession>